<proteinExistence type="evidence at transcript level"/>
<dbReference type="InterPro" id="IPR005055">
    <property type="entry name" value="A10/PebIII"/>
</dbReference>
<dbReference type="Gene3D" id="1.10.2080.10">
    <property type="entry name" value="Insect odorant-binding protein A10/Ejaculatory bulb-specific protein 3"/>
    <property type="match status" value="1"/>
</dbReference>
<organism evidence="3">
    <name type="scientific">Chrysopa pallens</name>
    <name type="common">Green lacewing</name>
    <name type="synonym">Hemerobius pallens</name>
    <dbReference type="NCBI Taxonomy" id="417485"/>
    <lineage>
        <taxon>Eukaryota</taxon>
        <taxon>Metazoa</taxon>
        <taxon>Ecdysozoa</taxon>
        <taxon>Arthropoda</taxon>
        <taxon>Hexapoda</taxon>
        <taxon>Insecta</taxon>
        <taxon>Pterygota</taxon>
        <taxon>Neoptera</taxon>
        <taxon>Endopterygota</taxon>
        <taxon>Neuroptera</taxon>
        <taxon>Hemerobiiformia</taxon>
        <taxon>Chrysopidae</taxon>
        <taxon>Chrysopinae</taxon>
        <taxon>Chrysopa</taxon>
    </lineage>
</organism>
<dbReference type="AlphaFoldDB" id="A0A191US25"/>
<protein>
    <submittedName>
        <fullName evidence="3">Chemosensory protein 8</fullName>
    </submittedName>
</protein>
<accession>A0A191US25</accession>
<evidence type="ECO:0000313" key="3">
    <source>
        <dbReference type="EMBL" id="ANJ05013.1"/>
    </source>
</evidence>
<feature type="compositionally biased region" description="Low complexity" evidence="1">
    <location>
        <begin position="187"/>
        <end position="205"/>
    </location>
</feature>
<dbReference type="SUPFAM" id="SSF100910">
    <property type="entry name" value="Chemosensory protein Csp2"/>
    <property type="match status" value="1"/>
</dbReference>
<sequence>MFQQLFGLFVCVVSFVASAPAEFYASRYEHIDIDTALSNKRLIQNYGDCLLFKKPCAPQGKELRDILPEALETTCARCTEKQIVYAMRVVHRLQKEYPELYAQLSERWDPTGKYLRAFEELFNSPNKVERSPAPPTATSPTTEIPLFNRFNDNNANDISPNDISSTGDLDNIDQSNFPNASSTSINSVSVQPVTTTTSVPASSPATTRPLMFMGSNAQHHWLDVLGSQVLQTAGKIADMFVSTVEVVVGAKYRRHAALRGVTTTTTAKP</sequence>
<feature type="chain" id="PRO_5008248258" evidence="2">
    <location>
        <begin position="22"/>
        <end position="269"/>
    </location>
</feature>
<name>A0A191US25_CHRPA</name>
<dbReference type="PANTHER" id="PTHR11257">
    <property type="entry name" value="CHEMOSENSORY PROTEIN-RELATED"/>
    <property type="match status" value="1"/>
</dbReference>
<evidence type="ECO:0000256" key="1">
    <source>
        <dbReference type="SAM" id="MobiDB-lite"/>
    </source>
</evidence>
<keyword evidence="2" id="KW-0732">Signal</keyword>
<dbReference type="InterPro" id="IPR036682">
    <property type="entry name" value="OS_D_A10/PebIII_sf"/>
</dbReference>
<feature type="compositionally biased region" description="Polar residues" evidence="1">
    <location>
        <begin position="150"/>
        <end position="186"/>
    </location>
</feature>
<dbReference type="PANTHER" id="PTHR11257:SF9">
    <property type="entry name" value="CHEMOSENSORY PROTEIN 13"/>
    <property type="match status" value="1"/>
</dbReference>
<dbReference type="EMBL" id="KX058026">
    <property type="protein sequence ID" value="ANJ05013.1"/>
    <property type="molecule type" value="mRNA"/>
</dbReference>
<feature type="signal peptide" evidence="2">
    <location>
        <begin position="1"/>
        <end position="21"/>
    </location>
</feature>
<dbReference type="Pfam" id="PF03392">
    <property type="entry name" value="OS-D"/>
    <property type="match status" value="1"/>
</dbReference>
<feature type="region of interest" description="Disordered" evidence="1">
    <location>
        <begin position="126"/>
        <end position="205"/>
    </location>
</feature>
<evidence type="ECO:0000256" key="2">
    <source>
        <dbReference type="SAM" id="SignalP"/>
    </source>
</evidence>
<reference evidence="3" key="1">
    <citation type="submission" date="2016-04" db="EMBL/GenBank/DDBJ databases">
        <title>Antenna Transcriptome Analysis with an Emphasis on Chemoreception Genes in Chrysopa pallens.</title>
        <authorList>
            <person name="Wang J."/>
            <person name="Liu C."/>
            <person name="Guo Y."/>
        </authorList>
    </citation>
    <scope>NUCLEOTIDE SEQUENCE</scope>
</reference>